<evidence type="ECO:0000256" key="6">
    <source>
        <dbReference type="ARBA" id="ARBA00047615"/>
    </source>
</evidence>
<dbReference type="HAMAP" id="MF_00238">
    <property type="entry name" value="Cytidyl_kinase_type1"/>
    <property type="match status" value="1"/>
</dbReference>
<dbReference type="Proteomes" id="UP001629536">
    <property type="component" value="Unassembled WGS sequence"/>
</dbReference>
<accession>A0ABW9F5F7</accession>
<comment type="subcellular location">
    <subcellularLocation>
        <location evidence="8">Cytoplasm</location>
    </subcellularLocation>
</comment>
<evidence type="ECO:0000256" key="4">
    <source>
        <dbReference type="ARBA" id="ARBA00022777"/>
    </source>
</evidence>
<dbReference type="PANTHER" id="PTHR21299:SF2">
    <property type="entry name" value="CYTIDYLATE KINASE"/>
    <property type="match status" value="1"/>
</dbReference>
<comment type="similarity">
    <text evidence="1 8">Belongs to the cytidylate kinase family. Type 1 subfamily.</text>
</comment>
<dbReference type="GO" id="GO:0016301">
    <property type="term" value="F:kinase activity"/>
    <property type="evidence" value="ECO:0007669"/>
    <property type="project" value="UniProtKB-KW"/>
</dbReference>
<keyword evidence="8" id="KW-0963">Cytoplasm</keyword>
<keyword evidence="2 8" id="KW-0808">Transferase</keyword>
<dbReference type="PANTHER" id="PTHR21299">
    <property type="entry name" value="CYTIDYLATE KINASE/PANTOATE-BETA-ALANINE LIGASE"/>
    <property type="match status" value="1"/>
</dbReference>
<name>A0ABW9F5F7_9FIRM</name>
<evidence type="ECO:0000256" key="2">
    <source>
        <dbReference type="ARBA" id="ARBA00022679"/>
    </source>
</evidence>
<comment type="catalytic activity">
    <reaction evidence="6 8">
        <text>dCMP + ATP = dCDP + ADP</text>
        <dbReference type="Rhea" id="RHEA:25094"/>
        <dbReference type="ChEBI" id="CHEBI:30616"/>
        <dbReference type="ChEBI" id="CHEBI:57566"/>
        <dbReference type="ChEBI" id="CHEBI:58593"/>
        <dbReference type="ChEBI" id="CHEBI:456216"/>
        <dbReference type="EC" id="2.7.4.25"/>
    </reaction>
</comment>
<protein>
    <recommendedName>
        <fullName evidence="8">Cytidylate kinase</fullName>
        <shortName evidence="8">CK</shortName>
        <ecNumber evidence="8">2.7.4.25</ecNumber>
    </recommendedName>
    <alternativeName>
        <fullName evidence="8">Cytidine monophosphate kinase</fullName>
        <shortName evidence="8">CMP kinase</shortName>
    </alternativeName>
</protein>
<feature type="binding site" evidence="8">
    <location>
        <begin position="9"/>
        <end position="17"/>
    </location>
    <ligand>
        <name>ATP</name>
        <dbReference type="ChEBI" id="CHEBI:30616"/>
    </ligand>
</feature>
<dbReference type="InterPro" id="IPR027417">
    <property type="entry name" value="P-loop_NTPase"/>
</dbReference>
<dbReference type="NCBIfam" id="TIGR00017">
    <property type="entry name" value="cmk"/>
    <property type="match status" value="1"/>
</dbReference>
<dbReference type="InterPro" id="IPR003136">
    <property type="entry name" value="Cytidylate_kin"/>
</dbReference>
<evidence type="ECO:0000256" key="5">
    <source>
        <dbReference type="ARBA" id="ARBA00022840"/>
    </source>
</evidence>
<keyword evidence="5 8" id="KW-0067">ATP-binding</keyword>
<dbReference type="Gene3D" id="3.40.50.300">
    <property type="entry name" value="P-loop containing nucleotide triphosphate hydrolases"/>
    <property type="match status" value="1"/>
</dbReference>
<dbReference type="CDD" id="cd02020">
    <property type="entry name" value="CMPK"/>
    <property type="match status" value="1"/>
</dbReference>
<comment type="catalytic activity">
    <reaction evidence="7 8">
        <text>CMP + ATP = CDP + ADP</text>
        <dbReference type="Rhea" id="RHEA:11600"/>
        <dbReference type="ChEBI" id="CHEBI:30616"/>
        <dbReference type="ChEBI" id="CHEBI:58069"/>
        <dbReference type="ChEBI" id="CHEBI:60377"/>
        <dbReference type="ChEBI" id="CHEBI:456216"/>
        <dbReference type="EC" id="2.7.4.25"/>
    </reaction>
</comment>
<dbReference type="Pfam" id="PF02224">
    <property type="entry name" value="Cytidylate_kin"/>
    <property type="match status" value="1"/>
</dbReference>
<evidence type="ECO:0000313" key="11">
    <source>
        <dbReference type="Proteomes" id="UP001629536"/>
    </source>
</evidence>
<evidence type="ECO:0000313" key="10">
    <source>
        <dbReference type="EMBL" id="MFM1524519.1"/>
    </source>
</evidence>
<dbReference type="RefSeq" id="WP_408126308.1">
    <property type="nucleotide sequence ID" value="NZ_JBFNFH010000003.1"/>
</dbReference>
<organism evidence="10 11">
    <name type="scientific">Helcococcus bovis</name>
    <dbReference type="NCBI Taxonomy" id="3153252"/>
    <lineage>
        <taxon>Bacteria</taxon>
        <taxon>Bacillati</taxon>
        <taxon>Bacillota</taxon>
        <taxon>Tissierellia</taxon>
        <taxon>Tissierellales</taxon>
        <taxon>Peptoniphilaceae</taxon>
        <taxon>Helcococcus</taxon>
    </lineage>
</organism>
<dbReference type="EMBL" id="JBFNFH010000003">
    <property type="protein sequence ID" value="MFM1524519.1"/>
    <property type="molecule type" value="Genomic_DNA"/>
</dbReference>
<dbReference type="InterPro" id="IPR011994">
    <property type="entry name" value="Cytidylate_kinase_dom"/>
</dbReference>
<feature type="domain" description="Cytidylate kinase" evidence="9">
    <location>
        <begin position="5"/>
        <end position="213"/>
    </location>
</feature>
<dbReference type="EC" id="2.7.4.25" evidence="8"/>
<evidence type="ECO:0000259" key="9">
    <source>
        <dbReference type="Pfam" id="PF02224"/>
    </source>
</evidence>
<proteinExistence type="inferred from homology"/>
<gene>
    <name evidence="8 10" type="primary">cmk</name>
    <name evidence="10" type="ORF">ABGF40_02420</name>
</gene>
<reference evidence="10 11" key="1">
    <citation type="journal article" date="2024" name="Front. Microbiol.">
        <title>Pangenomic and biochemical analyses of Helcococcus ovis reveal widespread tetracycline resistance and a novel bacterial species, Helcococcus bovis.</title>
        <authorList>
            <person name="Cunha F."/>
            <person name="Zhai Y."/>
            <person name="Casaro S."/>
            <person name="Jones K.L."/>
            <person name="Hernandez M."/>
            <person name="Bisinotto R.S."/>
            <person name="Kariyawasam S."/>
            <person name="Brown M.B."/>
            <person name="Phillips A."/>
            <person name="Jeong K.C."/>
            <person name="Galvao K.N."/>
        </authorList>
    </citation>
    <scope>NUCLEOTIDE SEQUENCE [LARGE SCALE GENOMIC DNA]</scope>
    <source>
        <strain evidence="10 11">KG197</strain>
    </source>
</reference>
<comment type="caution">
    <text evidence="10">The sequence shown here is derived from an EMBL/GenBank/DDBJ whole genome shotgun (WGS) entry which is preliminary data.</text>
</comment>
<keyword evidence="4 8" id="KW-0418">Kinase</keyword>
<evidence type="ECO:0000256" key="7">
    <source>
        <dbReference type="ARBA" id="ARBA00048478"/>
    </source>
</evidence>
<evidence type="ECO:0000256" key="1">
    <source>
        <dbReference type="ARBA" id="ARBA00009427"/>
    </source>
</evidence>
<evidence type="ECO:0000256" key="3">
    <source>
        <dbReference type="ARBA" id="ARBA00022741"/>
    </source>
</evidence>
<keyword evidence="3 8" id="KW-0547">Nucleotide-binding</keyword>
<dbReference type="SUPFAM" id="SSF52540">
    <property type="entry name" value="P-loop containing nucleoside triphosphate hydrolases"/>
    <property type="match status" value="1"/>
</dbReference>
<sequence>MYKSIAIDGPAGAGKSSISKLLAKKINFHYLDTGAMYRACTYFYLSNNIDINDEEMINKNIDKIKLTIENGIFFLNGKDITKEIRSDDVTKNVSLISSYKKIRENLVEMQRNIAKQNNIILDGRDIGSHVLKNASIKFYLTADAEVRARRRLNDDAVSSDLTFEEILEDIKRRDYFDSHREITPLVKAEDAILIDSSNLSIEEVIDLMIKYLEKNNVI</sequence>
<keyword evidence="11" id="KW-1185">Reference proteome</keyword>
<evidence type="ECO:0000256" key="8">
    <source>
        <dbReference type="HAMAP-Rule" id="MF_00238"/>
    </source>
</evidence>